<dbReference type="AlphaFoldDB" id="A0A7S7LCM4"/>
<proteinExistence type="predicted"/>
<dbReference type="Pfam" id="PF11518">
    <property type="entry name" value="DUF3221"/>
    <property type="match status" value="1"/>
</dbReference>
<dbReference type="InterPro" id="IPR021598">
    <property type="entry name" value="DUF3221"/>
</dbReference>
<accession>A0A7S7LCM4</accession>
<name>A0A7S7LCM4_9BACI</name>
<dbReference type="RefSeq" id="WP_108721402.1">
    <property type="nucleotide sequence ID" value="NZ_CP063356.2"/>
</dbReference>
<keyword evidence="2" id="KW-1185">Reference proteome</keyword>
<evidence type="ECO:0000313" key="1">
    <source>
        <dbReference type="EMBL" id="QOY38604.1"/>
    </source>
</evidence>
<dbReference type="OrthoDB" id="2603210at2"/>
<dbReference type="Proteomes" id="UP000180175">
    <property type="component" value="Chromosome"/>
</dbReference>
<protein>
    <submittedName>
        <fullName evidence="1">DUF3221 domain-containing protein</fullName>
    </submittedName>
</protein>
<evidence type="ECO:0000313" key="2">
    <source>
        <dbReference type="Proteomes" id="UP000180175"/>
    </source>
</evidence>
<organism evidence="1 2">
    <name type="scientific">Anaerobacillus isosaccharinicus</name>
    <dbReference type="NCBI Taxonomy" id="1532552"/>
    <lineage>
        <taxon>Bacteria</taxon>
        <taxon>Bacillati</taxon>
        <taxon>Bacillota</taxon>
        <taxon>Bacilli</taxon>
        <taxon>Bacillales</taxon>
        <taxon>Bacillaceae</taxon>
        <taxon>Anaerobacillus</taxon>
    </lineage>
</organism>
<dbReference type="KEGG" id="aia:AWH56_013260"/>
<gene>
    <name evidence="1" type="ORF">AWH56_013260</name>
</gene>
<reference evidence="1 2" key="1">
    <citation type="journal article" date="2017" name="Genome Announc.">
        <title>Draft Genome Sequences of Four Alkaliphilic Bacteria Belonging to the Anaerobacillus Genus.</title>
        <authorList>
            <person name="Bassil N.M."/>
            <person name="Lloyd J.R."/>
        </authorList>
    </citation>
    <scope>NUCLEOTIDE SEQUENCE [LARGE SCALE GENOMIC DNA]</scope>
    <source>
        <strain evidence="1 2">NB2006</strain>
    </source>
</reference>
<reference evidence="1 2" key="2">
    <citation type="journal article" date="2019" name="Int. J. Syst. Evol. Microbiol.">
        <title>Anaerobacillus isosaccharinicus sp. nov., an alkaliphilic bacterium which degrades isosaccharinic acid.</title>
        <authorList>
            <person name="Bassil N.M."/>
            <person name="Lloyd J.R."/>
        </authorList>
    </citation>
    <scope>NUCLEOTIDE SEQUENCE [LARGE SCALE GENOMIC DNA]</scope>
    <source>
        <strain evidence="1 2">NB2006</strain>
    </source>
</reference>
<sequence>MLVISSEKQDFSATGGIAEYYEAIWFSDAPLGVILGEKVEVWYEYVLTSYPGQSTAEKITIMPTEQPIEATLTEAEAVAQALENDALNGDMSIYTILFVSYDTNSRLWSVHVKDAMSPEEEITIEVRDH</sequence>
<dbReference type="EMBL" id="CP063356">
    <property type="protein sequence ID" value="QOY38604.1"/>
    <property type="molecule type" value="Genomic_DNA"/>
</dbReference>